<dbReference type="PROSITE" id="PS51257">
    <property type="entry name" value="PROKAR_LIPOPROTEIN"/>
    <property type="match status" value="1"/>
</dbReference>
<organism evidence="2 3">
    <name type="scientific">Nocardia cyriacigeorgica</name>
    <dbReference type="NCBI Taxonomy" id="135487"/>
    <lineage>
        <taxon>Bacteria</taxon>
        <taxon>Bacillati</taxon>
        <taxon>Actinomycetota</taxon>
        <taxon>Actinomycetes</taxon>
        <taxon>Mycobacteriales</taxon>
        <taxon>Nocardiaceae</taxon>
        <taxon>Nocardia</taxon>
    </lineage>
</organism>
<proteinExistence type="predicted"/>
<dbReference type="EMBL" id="JAAGVB010000009">
    <property type="protein sequence ID" value="NEW32542.1"/>
    <property type="molecule type" value="Genomic_DNA"/>
</dbReference>
<feature type="signal peptide" evidence="1">
    <location>
        <begin position="1"/>
        <end position="22"/>
    </location>
</feature>
<evidence type="ECO:0000313" key="3">
    <source>
        <dbReference type="Proteomes" id="UP000471166"/>
    </source>
</evidence>
<evidence type="ECO:0008006" key="4">
    <source>
        <dbReference type="Google" id="ProtNLM"/>
    </source>
</evidence>
<evidence type="ECO:0000256" key="1">
    <source>
        <dbReference type="SAM" id="SignalP"/>
    </source>
</evidence>
<keyword evidence="1" id="KW-0732">Signal</keyword>
<dbReference type="AlphaFoldDB" id="A0A6P1CKV7"/>
<dbReference type="Proteomes" id="UP000471166">
    <property type="component" value="Unassembled WGS sequence"/>
</dbReference>
<comment type="caution">
    <text evidence="2">The sequence shown here is derived from an EMBL/GenBank/DDBJ whole genome shotgun (WGS) entry which is preliminary data.</text>
</comment>
<feature type="chain" id="PRO_5027082333" description="DUF3060 domain-containing protein" evidence="1">
    <location>
        <begin position="23"/>
        <end position="114"/>
    </location>
</feature>
<dbReference type="RefSeq" id="WP_163843224.1">
    <property type="nucleotide sequence ID" value="NZ_JAAGVB010000009.1"/>
</dbReference>
<sequence>MFVRRLIAASLFAALTAFGAGACTIQGDGYTSECKVEGCVITFERGVDAEANVLGLKVKVVSVEGNLVTLSVGGQEVTVPVGESGSAEGNTITVREVTDQQIVVEISSGLQPGG</sequence>
<accession>A0A6P1CKV7</accession>
<reference evidence="2 3" key="1">
    <citation type="submission" date="2020-01" db="EMBL/GenBank/DDBJ databases">
        <title>Genetics and antimicrobial susceptibilities of Nocardia species isolated from the soil; a comparison with species isolated from humans.</title>
        <authorList>
            <person name="Carrasco G."/>
            <person name="Monzon S."/>
            <person name="Sansegundo M."/>
            <person name="Garcia E."/>
            <person name="Garrido N."/>
            <person name="Medina M.J."/>
            <person name="Villalon P."/>
            <person name="Ramirez-Arocha A.C."/>
            <person name="Jimenez P."/>
            <person name="Cuesta I."/>
            <person name="Valdezate S."/>
        </authorList>
    </citation>
    <scope>NUCLEOTIDE SEQUENCE [LARGE SCALE GENOMIC DNA]</scope>
    <source>
        <strain evidence="2 3">CNM20110626</strain>
    </source>
</reference>
<name>A0A6P1CKV7_9NOCA</name>
<protein>
    <recommendedName>
        <fullName evidence="4">DUF3060 domain-containing protein</fullName>
    </recommendedName>
</protein>
<gene>
    <name evidence="2" type="ORF">GV791_08210</name>
</gene>
<evidence type="ECO:0000313" key="2">
    <source>
        <dbReference type="EMBL" id="NEW32542.1"/>
    </source>
</evidence>